<proteinExistence type="inferred from homology"/>
<feature type="domain" description="FHA" evidence="8">
    <location>
        <begin position="52"/>
        <end position="95"/>
    </location>
</feature>
<dbReference type="PROSITE" id="PS50006">
    <property type="entry name" value="FHA_DOMAIN"/>
    <property type="match status" value="1"/>
</dbReference>
<feature type="domain" description="Protein kinase" evidence="9">
    <location>
        <begin position="207"/>
        <end position="470"/>
    </location>
</feature>
<evidence type="ECO:0000256" key="2">
    <source>
        <dbReference type="ARBA" id="ARBA00012513"/>
    </source>
</evidence>
<dbReference type="GO" id="GO:0005737">
    <property type="term" value="C:cytoplasm"/>
    <property type="evidence" value="ECO:0007669"/>
    <property type="project" value="TreeGrafter"/>
</dbReference>
<dbReference type="SUPFAM" id="SSF49879">
    <property type="entry name" value="SMAD/FHA domain"/>
    <property type="match status" value="1"/>
</dbReference>
<feature type="region of interest" description="Disordered" evidence="7">
    <location>
        <begin position="480"/>
        <end position="505"/>
    </location>
</feature>
<evidence type="ECO:0000256" key="6">
    <source>
        <dbReference type="ARBA" id="ARBA00048679"/>
    </source>
</evidence>
<dbReference type="CDD" id="cd00180">
    <property type="entry name" value="PKc"/>
    <property type="match status" value="1"/>
</dbReference>
<dbReference type="EC" id="2.7.11.1" evidence="2"/>
<organism evidence="10 11">
    <name type="scientific">Clonostachys rhizophaga</name>
    <dbReference type="NCBI Taxonomy" id="160324"/>
    <lineage>
        <taxon>Eukaryota</taxon>
        <taxon>Fungi</taxon>
        <taxon>Dikarya</taxon>
        <taxon>Ascomycota</taxon>
        <taxon>Pezizomycotina</taxon>
        <taxon>Sordariomycetes</taxon>
        <taxon>Hypocreomycetidae</taxon>
        <taxon>Hypocreales</taxon>
        <taxon>Bionectriaceae</taxon>
        <taxon>Clonostachys</taxon>
    </lineage>
</organism>
<dbReference type="Proteomes" id="UP000696573">
    <property type="component" value="Unassembled WGS sequence"/>
</dbReference>
<dbReference type="InterPro" id="IPR008984">
    <property type="entry name" value="SMAD_FHA_dom_sf"/>
</dbReference>
<comment type="catalytic activity">
    <reaction evidence="5">
        <text>L-threonyl-[protein] + ATP = O-phospho-L-threonyl-[protein] + ADP + H(+)</text>
        <dbReference type="Rhea" id="RHEA:46608"/>
        <dbReference type="Rhea" id="RHEA-COMP:11060"/>
        <dbReference type="Rhea" id="RHEA-COMP:11605"/>
        <dbReference type="ChEBI" id="CHEBI:15378"/>
        <dbReference type="ChEBI" id="CHEBI:30013"/>
        <dbReference type="ChEBI" id="CHEBI:30616"/>
        <dbReference type="ChEBI" id="CHEBI:61977"/>
        <dbReference type="ChEBI" id="CHEBI:456216"/>
        <dbReference type="EC" id="2.7.11.1"/>
    </reaction>
</comment>
<dbReference type="InterPro" id="IPR011009">
    <property type="entry name" value="Kinase-like_dom_sf"/>
</dbReference>
<dbReference type="Pfam" id="PF00069">
    <property type="entry name" value="Pkinase"/>
    <property type="match status" value="1"/>
</dbReference>
<dbReference type="Gene3D" id="2.60.200.20">
    <property type="match status" value="1"/>
</dbReference>
<keyword evidence="4" id="KW-0418">Kinase</keyword>
<evidence type="ECO:0000256" key="5">
    <source>
        <dbReference type="ARBA" id="ARBA00047899"/>
    </source>
</evidence>
<evidence type="ECO:0000256" key="3">
    <source>
        <dbReference type="ARBA" id="ARBA00022527"/>
    </source>
</evidence>
<evidence type="ECO:0000313" key="10">
    <source>
        <dbReference type="EMBL" id="CAH0028018.1"/>
    </source>
</evidence>
<dbReference type="AlphaFoldDB" id="A0A9N9VUC1"/>
<sequence>MASGHQDSSFHLLFWLEPDNSITKTCFPPERSRDSDFDIGLHHSRRGSTTLATIGRDASCDIVINDPIISRLQCSFEINPANGIIFLVDRSRFGSTDVGGQKSSGFPRTAQREVVVLPDFNDELYLGGKQGYKFRIHWNLAASNIVRHAKTFANDVVPKPPQRTLTIEIGDEYRKNRIGADDALTAVQSRAMSRLYTPGAEPQEMAWEPIETIQENKHGSVSRAANAFTCGLIAVKKIKAEGLRGSRSSMLQLEKTVESLRDISHDHILGIIASTGWCDDTLEIAMELKDGNLQSLVNSWRDCLPHRSAIDSLGFRAMYHSLLGLRWLHHHHFIHGSVTPHNILFTQRAGNFKSVHSFHFVLADFGLSTADSKNEYNQIFIAPERHYPDRRSSRKSDIWSLYVTMLMVLRVDDDFSFNIRSYDMEMGQHFDNIVQTARSTTGSLQNLHVMARQDPEERWSANEVLEHFFKQGFFVDRPLPPPDLLPRDRRQYGPSSYRAPRRNLTRQSTMEKLKQTGDNILRRITGDISDAVGRRGMTFRGHD</sequence>
<evidence type="ECO:0000259" key="8">
    <source>
        <dbReference type="PROSITE" id="PS50006"/>
    </source>
</evidence>
<dbReference type="PANTHER" id="PTHR44167:SF24">
    <property type="entry name" value="SERINE_THREONINE-PROTEIN KINASE CHK2"/>
    <property type="match status" value="1"/>
</dbReference>
<dbReference type="GO" id="GO:0044773">
    <property type="term" value="P:mitotic DNA damage checkpoint signaling"/>
    <property type="evidence" value="ECO:0007669"/>
    <property type="project" value="TreeGrafter"/>
</dbReference>
<dbReference type="GO" id="GO:0004674">
    <property type="term" value="F:protein serine/threonine kinase activity"/>
    <property type="evidence" value="ECO:0007669"/>
    <property type="project" value="UniProtKB-KW"/>
</dbReference>
<dbReference type="Pfam" id="PF00498">
    <property type="entry name" value="FHA"/>
    <property type="match status" value="1"/>
</dbReference>
<keyword evidence="3" id="KW-0723">Serine/threonine-protein kinase</keyword>
<keyword evidence="4" id="KW-0808">Transferase</keyword>
<reference evidence="10" key="1">
    <citation type="submission" date="2021-10" db="EMBL/GenBank/DDBJ databases">
        <authorList>
            <person name="Piombo E."/>
        </authorList>
    </citation>
    <scope>NUCLEOTIDE SEQUENCE</scope>
</reference>
<dbReference type="InterPro" id="IPR000719">
    <property type="entry name" value="Prot_kinase_dom"/>
</dbReference>
<dbReference type="InterPro" id="IPR000253">
    <property type="entry name" value="FHA_dom"/>
</dbReference>
<dbReference type="Gene3D" id="1.10.510.10">
    <property type="entry name" value="Transferase(Phosphotransferase) domain 1"/>
    <property type="match status" value="1"/>
</dbReference>
<name>A0A9N9VUC1_9HYPO</name>
<comment type="similarity">
    <text evidence="1">Belongs to the protein kinase superfamily. CAMK Ser/Thr protein kinase family. CHEK2 subfamily.</text>
</comment>
<comment type="catalytic activity">
    <reaction evidence="6">
        <text>L-seryl-[protein] + ATP = O-phospho-L-seryl-[protein] + ADP + H(+)</text>
        <dbReference type="Rhea" id="RHEA:17989"/>
        <dbReference type="Rhea" id="RHEA-COMP:9863"/>
        <dbReference type="Rhea" id="RHEA-COMP:11604"/>
        <dbReference type="ChEBI" id="CHEBI:15378"/>
        <dbReference type="ChEBI" id="CHEBI:29999"/>
        <dbReference type="ChEBI" id="CHEBI:30616"/>
        <dbReference type="ChEBI" id="CHEBI:83421"/>
        <dbReference type="ChEBI" id="CHEBI:456216"/>
        <dbReference type="EC" id="2.7.11.1"/>
    </reaction>
</comment>
<evidence type="ECO:0000256" key="4">
    <source>
        <dbReference type="ARBA" id="ARBA00022777"/>
    </source>
</evidence>
<evidence type="ECO:0000256" key="1">
    <source>
        <dbReference type="ARBA" id="ARBA00005575"/>
    </source>
</evidence>
<dbReference type="OrthoDB" id="4062651at2759"/>
<dbReference type="CDD" id="cd00060">
    <property type="entry name" value="FHA"/>
    <property type="match status" value="1"/>
</dbReference>
<evidence type="ECO:0000313" key="11">
    <source>
        <dbReference type="Proteomes" id="UP000696573"/>
    </source>
</evidence>
<comment type="caution">
    <text evidence="10">The sequence shown here is derived from an EMBL/GenBank/DDBJ whole genome shotgun (WGS) entry which is preliminary data.</text>
</comment>
<dbReference type="SUPFAM" id="SSF56112">
    <property type="entry name" value="Protein kinase-like (PK-like)"/>
    <property type="match status" value="1"/>
</dbReference>
<dbReference type="SMART" id="SM00220">
    <property type="entry name" value="S_TKc"/>
    <property type="match status" value="1"/>
</dbReference>
<evidence type="ECO:0000259" key="9">
    <source>
        <dbReference type="PROSITE" id="PS50011"/>
    </source>
</evidence>
<protein>
    <recommendedName>
        <fullName evidence="2">non-specific serine/threonine protein kinase</fullName>
        <ecNumber evidence="2">2.7.11.1</ecNumber>
    </recommendedName>
</protein>
<keyword evidence="11" id="KW-1185">Reference proteome</keyword>
<dbReference type="GO" id="GO:0005524">
    <property type="term" value="F:ATP binding"/>
    <property type="evidence" value="ECO:0007669"/>
    <property type="project" value="InterPro"/>
</dbReference>
<dbReference type="PANTHER" id="PTHR44167">
    <property type="entry name" value="OVARIAN-SPECIFIC SERINE/THREONINE-PROTEIN KINASE LOK-RELATED"/>
    <property type="match status" value="1"/>
</dbReference>
<accession>A0A9N9VUC1</accession>
<dbReference type="EMBL" id="CABFNQ020000730">
    <property type="protein sequence ID" value="CAH0028018.1"/>
    <property type="molecule type" value="Genomic_DNA"/>
</dbReference>
<evidence type="ECO:0000256" key="7">
    <source>
        <dbReference type="SAM" id="MobiDB-lite"/>
    </source>
</evidence>
<dbReference type="PROSITE" id="PS50011">
    <property type="entry name" value="PROTEIN_KINASE_DOM"/>
    <property type="match status" value="1"/>
</dbReference>
<gene>
    <name evidence="10" type="ORF">CRHIZ90672A_00001992</name>
</gene>
<dbReference type="GO" id="GO:0005634">
    <property type="term" value="C:nucleus"/>
    <property type="evidence" value="ECO:0007669"/>
    <property type="project" value="TreeGrafter"/>
</dbReference>